<keyword evidence="2" id="KW-1185">Reference proteome</keyword>
<evidence type="ECO:0000313" key="1">
    <source>
        <dbReference type="EMBL" id="MFD2728195.1"/>
    </source>
</evidence>
<sequence>MYKKLSNVIKDNSKKIQLTDKKKMMKRALLGIGLLIVVFLGIQTGQKMRVAIRQSQINEVATDAFQSTQKLTVIPYGELEEMIASKSALSVLFISPRTDHYEQIFQIIHEKESEMNRTIYVYPLIYQVKEMEQTYHLATNQATFVFFQKGQQKKQFTYESLKKPMNELIPEINRLPMWNLTDKISN</sequence>
<gene>
    <name evidence="1" type="ORF">ACFSR0_01925</name>
</gene>
<proteinExistence type="predicted"/>
<organism evidence="1 2">
    <name type="scientific">Enterococcus camelliae</name>
    <dbReference type="NCBI Taxonomy" id="453959"/>
    <lineage>
        <taxon>Bacteria</taxon>
        <taxon>Bacillati</taxon>
        <taxon>Bacillota</taxon>
        <taxon>Bacilli</taxon>
        <taxon>Lactobacillales</taxon>
        <taxon>Enterococcaceae</taxon>
        <taxon>Enterococcus</taxon>
    </lineage>
</organism>
<accession>A0ABW5TI37</accession>
<reference evidence="2" key="1">
    <citation type="journal article" date="2019" name="Int. J. Syst. Evol. Microbiol.">
        <title>The Global Catalogue of Microorganisms (GCM) 10K type strain sequencing project: providing services to taxonomists for standard genome sequencing and annotation.</title>
        <authorList>
            <consortium name="The Broad Institute Genomics Platform"/>
            <consortium name="The Broad Institute Genome Sequencing Center for Infectious Disease"/>
            <person name="Wu L."/>
            <person name="Ma J."/>
        </authorList>
    </citation>
    <scope>NUCLEOTIDE SEQUENCE [LARGE SCALE GENOMIC DNA]</scope>
    <source>
        <strain evidence="2">TISTR 932</strain>
    </source>
</reference>
<comment type="caution">
    <text evidence="1">The sequence shown here is derived from an EMBL/GenBank/DDBJ whole genome shotgun (WGS) entry which is preliminary data.</text>
</comment>
<protein>
    <submittedName>
        <fullName evidence="1">Transposase</fullName>
    </submittedName>
</protein>
<dbReference type="Proteomes" id="UP001597427">
    <property type="component" value="Unassembled WGS sequence"/>
</dbReference>
<name>A0ABW5TI37_9ENTE</name>
<evidence type="ECO:0000313" key="2">
    <source>
        <dbReference type="Proteomes" id="UP001597427"/>
    </source>
</evidence>
<dbReference type="RefSeq" id="WP_379979359.1">
    <property type="nucleotide sequence ID" value="NZ_JBHUMO010000011.1"/>
</dbReference>
<dbReference type="EMBL" id="JBHUMO010000011">
    <property type="protein sequence ID" value="MFD2728195.1"/>
    <property type="molecule type" value="Genomic_DNA"/>
</dbReference>